<accession>A0A554W7G6</accession>
<dbReference type="AlphaFoldDB" id="A0A554W7G6"/>
<evidence type="ECO:0000313" key="2">
    <source>
        <dbReference type="Proteomes" id="UP000315736"/>
    </source>
</evidence>
<comment type="caution">
    <text evidence="1">The sequence shown here is derived from an EMBL/GenBank/DDBJ whole genome shotgun (WGS) entry which is preliminary data.</text>
</comment>
<protein>
    <submittedName>
        <fullName evidence="1">Uncharacterized protein</fullName>
    </submittedName>
</protein>
<reference evidence="1 2" key="1">
    <citation type="submission" date="2019-07" db="EMBL/GenBank/DDBJ databases">
        <title>Tepidimonas alkaliphilus YIM 72238 draft genome.</title>
        <authorList>
            <person name="Da Costa M.S."/>
            <person name="Froufe H.J.C."/>
            <person name="Egas C."/>
            <person name="Albuquerque L."/>
        </authorList>
    </citation>
    <scope>NUCLEOTIDE SEQUENCE [LARGE SCALE GENOMIC DNA]</scope>
    <source>
        <strain evidence="1 2">YIM 72238</strain>
    </source>
</reference>
<sequence length="39" mass="4515">MIGLWTSSRLRLMPSLDGWPGRAQKPDANFLTTHLDERF</sequence>
<gene>
    <name evidence="1" type="ORF">Talka_01589</name>
</gene>
<proteinExistence type="predicted"/>
<dbReference type="EMBL" id="VJNB01000007">
    <property type="protein sequence ID" value="TSE19500.1"/>
    <property type="molecule type" value="Genomic_DNA"/>
</dbReference>
<dbReference type="Proteomes" id="UP000315736">
    <property type="component" value="Unassembled WGS sequence"/>
</dbReference>
<name>A0A554W7G6_9BURK</name>
<keyword evidence="2" id="KW-1185">Reference proteome</keyword>
<organism evidence="1 2">
    <name type="scientific">Tepidimonas alkaliphilus</name>
    <dbReference type="NCBI Taxonomy" id="2588942"/>
    <lineage>
        <taxon>Bacteria</taxon>
        <taxon>Pseudomonadati</taxon>
        <taxon>Pseudomonadota</taxon>
        <taxon>Betaproteobacteria</taxon>
        <taxon>Burkholderiales</taxon>
        <taxon>Tepidimonas</taxon>
    </lineage>
</organism>
<evidence type="ECO:0000313" key="1">
    <source>
        <dbReference type="EMBL" id="TSE19500.1"/>
    </source>
</evidence>